<dbReference type="Gene3D" id="1.10.443.10">
    <property type="entry name" value="Intergrase catalytic core"/>
    <property type="match status" value="1"/>
</dbReference>
<keyword evidence="3" id="KW-0233">DNA recombination</keyword>
<dbReference type="SUPFAM" id="SSF56349">
    <property type="entry name" value="DNA breaking-rejoining enzymes"/>
    <property type="match status" value="1"/>
</dbReference>
<reference evidence="6" key="1">
    <citation type="journal article" date="2014" name="Int. J. Syst. Evol. Microbiol.">
        <title>Complete genome sequence of Corynebacterium casei LMG S-19264T (=DSM 44701T), isolated from a smear-ripened cheese.</title>
        <authorList>
            <consortium name="US DOE Joint Genome Institute (JGI-PGF)"/>
            <person name="Walter F."/>
            <person name="Albersmeier A."/>
            <person name="Kalinowski J."/>
            <person name="Ruckert C."/>
        </authorList>
    </citation>
    <scope>NUCLEOTIDE SEQUENCE</scope>
    <source>
        <strain evidence="6">CGMCC 1.15290</strain>
    </source>
</reference>
<dbReference type="Pfam" id="PF00589">
    <property type="entry name" value="Phage_integrase"/>
    <property type="match status" value="1"/>
</dbReference>
<dbReference type="EMBL" id="BMIB01000002">
    <property type="protein sequence ID" value="GGH66712.1"/>
    <property type="molecule type" value="Genomic_DNA"/>
</dbReference>
<reference evidence="6" key="2">
    <citation type="submission" date="2020-09" db="EMBL/GenBank/DDBJ databases">
        <authorList>
            <person name="Sun Q."/>
            <person name="Zhou Y."/>
        </authorList>
    </citation>
    <scope>NUCLEOTIDE SEQUENCE</scope>
    <source>
        <strain evidence="6">CGMCC 1.15290</strain>
    </source>
</reference>
<dbReference type="InterPro" id="IPR010998">
    <property type="entry name" value="Integrase_recombinase_N"/>
</dbReference>
<sequence>MRQPIKLIVKKGKLRDDGTRLISIQYCHTATKRVVIGTGYSIPPAYWNKKTGRISPNLPPEFGQVEVLEEQLTIKLRKAEDMVKVAKKKQTCPINFLKINFPLSDKWEIQLMKEKKQNLDVYHNIDDYIEEKRSEVKAVTISVINNMKAHLKSYEEFTAIPITFDSFDFYFYTGFVKFLTYEYCLQRKKEIVKGLRLNTIGKTIKWLKAFLRNRIARKIIPYTDLSYFKVFEEEVDAIYLNWREISTMYKLDLSETPMMEKVRDAFILGCLTGFRFSDYSTVKPDEVRDGMLFITQTKTTDRVVVPLRPATKAILEKYNMEMPLINNVDFNFQIKEVARLAGFNENIKFTYKRGNKMIEEVRPKYAWVMSHTCRRSFCTNEFLDGTPITLIMAISGHKTEKAFRRYIKANSLEKAQMIKRLWENKPGLVA</sequence>
<dbReference type="Proteomes" id="UP000627292">
    <property type="component" value="Unassembled WGS sequence"/>
</dbReference>
<evidence type="ECO:0000313" key="7">
    <source>
        <dbReference type="Proteomes" id="UP000627292"/>
    </source>
</evidence>
<organism evidence="6 7">
    <name type="scientific">Filimonas zeae</name>
    <dbReference type="NCBI Taxonomy" id="1737353"/>
    <lineage>
        <taxon>Bacteria</taxon>
        <taxon>Pseudomonadati</taxon>
        <taxon>Bacteroidota</taxon>
        <taxon>Chitinophagia</taxon>
        <taxon>Chitinophagales</taxon>
        <taxon>Chitinophagaceae</taxon>
        <taxon>Filimonas</taxon>
    </lineage>
</organism>
<keyword evidence="7" id="KW-1185">Reference proteome</keyword>
<dbReference type="PANTHER" id="PTHR30349">
    <property type="entry name" value="PHAGE INTEGRASE-RELATED"/>
    <property type="match status" value="1"/>
</dbReference>
<feature type="domain" description="Phage integrase SAM-like" evidence="5">
    <location>
        <begin position="125"/>
        <end position="222"/>
    </location>
</feature>
<dbReference type="GO" id="GO:0006310">
    <property type="term" value="P:DNA recombination"/>
    <property type="evidence" value="ECO:0007669"/>
    <property type="project" value="UniProtKB-KW"/>
</dbReference>
<dbReference type="AlphaFoldDB" id="A0A917IYE0"/>
<dbReference type="GO" id="GO:0003677">
    <property type="term" value="F:DNA binding"/>
    <property type="evidence" value="ECO:0007669"/>
    <property type="project" value="UniProtKB-KW"/>
</dbReference>
<evidence type="ECO:0000313" key="6">
    <source>
        <dbReference type="EMBL" id="GGH66712.1"/>
    </source>
</evidence>
<comment type="similarity">
    <text evidence="1">Belongs to the 'phage' integrase family.</text>
</comment>
<dbReference type="PANTHER" id="PTHR30349:SF64">
    <property type="entry name" value="PROPHAGE INTEGRASE INTD-RELATED"/>
    <property type="match status" value="1"/>
</dbReference>
<evidence type="ECO:0000256" key="1">
    <source>
        <dbReference type="ARBA" id="ARBA00008857"/>
    </source>
</evidence>
<evidence type="ECO:0000259" key="4">
    <source>
        <dbReference type="Pfam" id="PF00589"/>
    </source>
</evidence>
<dbReference type="Gene3D" id="1.10.150.130">
    <property type="match status" value="1"/>
</dbReference>
<dbReference type="InterPro" id="IPR011010">
    <property type="entry name" value="DNA_brk_join_enz"/>
</dbReference>
<evidence type="ECO:0000256" key="3">
    <source>
        <dbReference type="ARBA" id="ARBA00023172"/>
    </source>
</evidence>
<accession>A0A917IYE0</accession>
<comment type="caution">
    <text evidence="6">The sequence shown here is derived from an EMBL/GenBank/DDBJ whole genome shotgun (WGS) entry which is preliminary data.</text>
</comment>
<dbReference type="InterPro" id="IPR013762">
    <property type="entry name" value="Integrase-like_cat_sf"/>
</dbReference>
<proteinExistence type="inferred from homology"/>
<dbReference type="InterPro" id="IPR050090">
    <property type="entry name" value="Tyrosine_recombinase_XerCD"/>
</dbReference>
<dbReference type="RefSeq" id="WP_188951998.1">
    <property type="nucleotide sequence ID" value="NZ_BMIB01000002.1"/>
</dbReference>
<evidence type="ECO:0000259" key="5">
    <source>
        <dbReference type="Pfam" id="PF13102"/>
    </source>
</evidence>
<keyword evidence="2" id="KW-0238">DNA-binding</keyword>
<dbReference type="InterPro" id="IPR002104">
    <property type="entry name" value="Integrase_catalytic"/>
</dbReference>
<dbReference type="InterPro" id="IPR025269">
    <property type="entry name" value="SAM-like_dom"/>
</dbReference>
<evidence type="ECO:0000256" key="2">
    <source>
        <dbReference type="ARBA" id="ARBA00023125"/>
    </source>
</evidence>
<dbReference type="GO" id="GO:0015074">
    <property type="term" value="P:DNA integration"/>
    <property type="evidence" value="ECO:0007669"/>
    <property type="project" value="InterPro"/>
</dbReference>
<feature type="domain" description="Tyr recombinase" evidence="4">
    <location>
        <begin position="263"/>
        <end position="410"/>
    </location>
</feature>
<dbReference type="Pfam" id="PF13102">
    <property type="entry name" value="Phage_int_SAM_5"/>
    <property type="match status" value="1"/>
</dbReference>
<protein>
    <submittedName>
        <fullName evidence="6">Integrase</fullName>
    </submittedName>
</protein>
<gene>
    <name evidence="6" type="ORF">GCM10011379_21170</name>
</gene>
<name>A0A917IYE0_9BACT</name>
<dbReference type="CDD" id="cd01185">
    <property type="entry name" value="INTN1_C_like"/>
    <property type="match status" value="1"/>
</dbReference>